<comment type="caution">
    <text evidence="3">The sequence shown here is derived from an EMBL/GenBank/DDBJ whole genome shotgun (WGS) entry which is preliminary data.</text>
</comment>
<dbReference type="EMBL" id="VVXK01000020">
    <property type="protein sequence ID" value="KAA2367261.1"/>
    <property type="molecule type" value="Genomic_DNA"/>
</dbReference>
<evidence type="ECO:0000256" key="1">
    <source>
        <dbReference type="SAM" id="Coils"/>
    </source>
</evidence>
<name>A0A5B3G1F4_9BACT</name>
<dbReference type="Proteomes" id="UP000323567">
    <property type="component" value="Unassembled WGS sequence"/>
</dbReference>
<feature type="coiled-coil region" evidence="1">
    <location>
        <begin position="112"/>
        <end position="139"/>
    </location>
</feature>
<feature type="transmembrane region" description="Helical" evidence="2">
    <location>
        <begin position="30"/>
        <end position="53"/>
    </location>
</feature>
<gene>
    <name evidence="3" type="ORF">F2Y13_12290</name>
</gene>
<proteinExistence type="predicted"/>
<keyword evidence="2" id="KW-0472">Membrane</keyword>
<sequence>MMTIILQIQDSVNAVKYSMETMLPQSDSNLWMWISIFEAICIIGLLSILFLLGPRNKHTEIQRQFKANAQKENVDFNNIIVSSFHAGDLYNQLKKVCHPDRFSSNPELMSKADNLFQQITQNKHDLKKLQELKAEAMKELHINI</sequence>
<reference evidence="3 4" key="1">
    <citation type="journal article" date="2019" name="Nat. Med.">
        <title>A library of human gut bacterial isolates paired with longitudinal multiomics data enables mechanistic microbiome research.</title>
        <authorList>
            <person name="Poyet M."/>
            <person name="Groussin M."/>
            <person name="Gibbons S.M."/>
            <person name="Avila-Pacheco J."/>
            <person name="Jiang X."/>
            <person name="Kearney S.M."/>
            <person name="Perrotta A.R."/>
            <person name="Berdy B."/>
            <person name="Zhao S."/>
            <person name="Lieberman T.D."/>
            <person name="Swanson P.K."/>
            <person name="Smith M."/>
            <person name="Roesemann S."/>
            <person name="Alexander J.E."/>
            <person name="Rich S.A."/>
            <person name="Livny J."/>
            <person name="Vlamakis H."/>
            <person name="Clish C."/>
            <person name="Bullock K."/>
            <person name="Deik A."/>
            <person name="Scott J."/>
            <person name="Pierce K.A."/>
            <person name="Xavier R.J."/>
            <person name="Alm E.J."/>
        </authorList>
    </citation>
    <scope>NUCLEOTIDE SEQUENCE [LARGE SCALE GENOMIC DNA]</scope>
    <source>
        <strain evidence="3 4">BIOML-A2</strain>
    </source>
</reference>
<dbReference type="AlphaFoldDB" id="A0A5B3G1F4"/>
<evidence type="ECO:0000313" key="3">
    <source>
        <dbReference type="EMBL" id="KAA2367261.1"/>
    </source>
</evidence>
<organism evidence="3 4">
    <name type="scientific">Alistipes shahii</name>
    <dbReference type="NCBI Taxonomy" id="328814"/>
    <lineage>
        <taxon>Bacteria</taxon>
        <taxon>Pseudomonadati</taxon>
        <taxon>Bacteroidota</taxon>
        <taxon>Bacteroidia</taxon>
        <taxon>Bacteroidales</taxon>
        <taxon>Rikenellaceae</taxon>
        <taxon>Alistipes</taxon>
    </lineage>
</organism>
<keyword evidence="2" id="KW-1133">Transmembrane helix</keyword>
<accession>A0A5B3G1F4</accession>
<evidence type="ECO:0000256" key="2">
    <source>
        <dbReference type="SAM" id="Phobius"/>
    </source>
</evidence>
<protein>
    <submittedName>
        <fullName evidence="3">Molecular chaperone DnaJ</fullName>
    </submittedName>
</protein>
<evidence type="ECO:0000313" key="4">
    <source>
        <dbReference type="Proteomes" id="UP000323567"/>
    </source>
</evidence>
<keyword evidence="2" id="KW-0812">Transmembrane</keyword>
<dbReference type="RefSeq" id="WP_149887686.1">
    <property type="nucleotide sequence ID" value="NZ_VVXK01000020.1"/>
</dbReference>
<keyword evidence="1" id="KW-0175">Coiled coil</keyword>